<evidence type="ECO:0000313" key="3">
    <source>
        <dbReference type="Proteomes" id="UP000275385"/>
    </source>
</evidence>
<evidence type="ECO:0000313" key="2">
    <source>
        <dbReference type="EMBL" id="RKU42831.1"/>
    </source>
</evidence>
<protein>
    <submittedName>
        <fullName evidence="2">Uncharacterized protein</fullName>
    </submittedName>
</protein>
<accession>A0A420Y4M4</accession>
<feature type="region of interest" description="Disordered" evidence="1">
    <location>
        <begin position="164"/>
        <end position="204"/>
    </location>
</feature>
<organism evidence="2 3">
    <name type="scientific">Coniochaeta pulveracea</name>
    <dbReference type="NCBI Taxonomy" id="177199"/>
    <lineage>
        <taxon>Eukaryota</taxon>
        <taxon>Fungi</taxon>
        <taxon>Dikarya</taxon>
        <taxon>Ascomycota</taxon>
        <taxon>Pezizomycotina</taxon>
        <taxon>Sordariomycetes</taxon>
        <taxon>Sordariomycetidae</taxon>
        <taxon>Coniochaetales</taxon>
        <taxon>Coniochaetaceae</taxon>
        <taxon>Coniochaeta</taxon>
    </lineage>
</organism>
<dbReference type="OrthoDB" id="3921745at2759"/>
<feature type="compositionally biased region" description="Basic and acidic residues" evidence="1">
    <location>
        <begin position="386"/>
        <end position="397"/>
    </location>
</feature>
<sequence>MTALPSIRELGLFDFSKRSSPYSSPEPSPLFSPAFSHSVSGSFSSSFSSTREESSSAESLYLSFTESGYQKKDLSCPLPDISTLLRTPATEYYGVSSGHYALSAPSRRGSAESICSTPSLAGSVSTCVTTGSNRSLSPIAINHYSKFQDVPVDLTGFDRRALKSHKSVRRGPPPPLSIPARTTSTHPHPVYTPASPRSRHHLATSPQTVPMGRLVSSLTRPRAILKRRKPQKHEGEGHCNVKYSDEQHHFLIYCHDDLNMTWDQIKDAFSQQFPGGPTRDVAGVQSIHYRINAECPVRTEDNLLVFGEPGVDSNGQKKLDAHGKALRFNQYDNMVFKALIRTTGKVSLIDRYAEQVVEYNWSWIKPADMQRARDLAAKRRPYRQAWEARKQAKKAESNTDVTNPASQHTSNGISNFLLFNSSL</sequence>
<name>A0A420Y4M4_9PEZI</name>
<comment type="caution">
    <text evidence="2">The sequence shown here is derived from an EMBL/GenBank/DDBJ whole genome shotgun (WGS) entry which is preliminary data.</text>
</comment>
<dbReference type="EMBL" id="QVQW01000050">
    <property type="protein sequence ID" value="RKU42831.1"/>
    <property type="molecule type" value="Genomic_DNA"/>
</dbReference>
<feature type="compositionally biased region" description="Polar residues" evidence="1">
    <location>
        <begin position="398"/>
        <end position="408"/>
    </location>
</feature>
<proteinExistence type="predicted"/>
<reference evidence="2 3" key="1">
    <citation type="submission" date="2018-08" db="EMBL/GenBank/DDBJ databases">
        <title>Draft genome of the lignicolous fungus Coniochaeta pulveracea.</title>
        <authorList>
            <person name="Borstlap C.J."/>
            <person name="De Witt R.N."/>
            <person name="Botha A."/>
            <person name="Volschenk H."/>
        </authorList>
    </citation>
    <scope>NUCLEOTIDE SEQUENCE [LARGE SCALE GENOMIC DNA]</scope>
    <source>
        <strain evidence="2 3">CAB683</strain>
    </source>
</reference>
<dbReference type="Proteomes" id="UP000275385">
    <property type="component" value="Unassembled WGS sequence"/>
</dbReference>
<evidence type="ECO:0000256" key="1">
    <source>
        <dbReference type="SAM" id="MobiDB-lite"/>
    </source>
</evidence>
<keyword evidence="3" id="KW-1185">Reference proteome</keyword>
<gene>
    <name evidence="2" type="ORF">DL546_000040</name>
</gene>
<feature type="region of interest" description="Disordered" evidence="1">
    <location>
        <begin position="386"/>
        <end position="408"/>
    </location>
</feature>
<dbReference type="AlphaFoldDB" id="A0A420Y4M4"/>